<evidence type="ECO:0000259" key="4">
    <source>
        <dbReference type="Pfam" id="PF16078"/>
    </source>
</evidence>
<keyword evidence="3" id="KW-0786">Thiamine pyrophosphate</keyword>
<dbReference type="Pfam" id="PF16078">
    <property type="entry name" value="2-oxogl_dehyd_N"/>
    <property type="match status" value="1"/>
</dbReference>
<dbReference type="InterPro" id="IPR011603">
    <property type="entry name" value="2oxoglutarate_DH_E1"/>
</dbReference>
<evidence type="ECO:0000256" key="2">
    <source>
        <dbReference type="ARBA" id="ARBA00023002"/>
    </source>
</evidence>
<dbReference type="Gene3D" id="1.10.287.1150">
    <property type="entry name" value="TPP helical domain"/>
    <property type="match status" value="1"/>
</dbReference>
<dbReference type="AlphaFoldDB" id="A0A3B0SS59"/>
<dbReference type="InterPro" id="IPR029061">
    <property type="entry name" value="THDP-binding"/>
</dbReference>
<comment type="cofactor">
    <cofactor evidence="1">
        <name>thiamine diphosphate</name>
        <dbReference type="ChEBI" id="CHEBI:58937"/>
    </cofactor>
</comment>
<dbReference type="GO" id="GO:0045252">
    <property type="term" value="C:oxoglutarate dehydrogenase complex"/>
    <property type="evidence" value="ECO:0007669"/>
    <property type="project" value="TreeGrafter"/>
</dbReference>
<dbReference type="SUPFAM" id="SSF52518">
    <property type="entry name" value="Thiamin diphosphate-binding fold (THDP-binding)"/>
    <property type="match status" value="1"/>
</dbReference>
<gene>
    <name evidence="5" type="ORF">MNBD_ALPHA01-1908</name>
</gene>
<reference evidence="5" key="1">
    <citation type="submission" date="2018-06" db="EMBL/GenBank/DDBJ databases">
        <authorList>
            <person name="Zhirakovskaya E."/>
        </authorList>
    </citation>
    <scope>NUCLEOTIDE SEQUENCE</scope>
</reference>
<evidence type="ECO:0000256" key="3">
    <source>
        <dbReference type="ARBA" id="ARBA00023052"/>
    </source>
</evidence>
<organism evidence="5">
    <name type="scientific">hydrothermal vent metagenome</name>
    <dbReference type="NCBI Taxonomy" id="652676"/>
    <lineage>
        <taxon>unclassified sequences</taxon>
        <taxon>metagenomes</taxon>
        <taxon>ecological metagenomes</taxon>
    </lineage>
</organism>
<keyword evidence="2 5" id="KW-0560">Oxidoreductase</keyword>
<dbReference type="GO" id="GO:0030976">
    <property type="term" value="F:thiamine pyrophosphate binding"/>
    <property type="evidence" value="ECO:0007669"/>
    <property type="project" value="InterPro"/>
</dbReference>
<dbReference type="GO" id="GO:0006099">
    <property type="term" value="P:tricarboxylic acid cycle"/>
    <property type="evidence" value="ECO:0007669"/>
    <property type="project" value="TreeGrafter"/>
</dbReference>
<evidence type="ECO:0000313" key="5">
    <source>
        <dbReference type="EMBL" id="VAW06913.1"/>
    </source>
</evidence>
<evidence type="ECO:0000256" key="1">
    <source>
        <dbReference type="ARBA" id="ARBA00001964"/>
    </source>
</evidence>
<dbReference type="InterPro" id="IPR032106">
    <property type="entry name" value="2-oxogl_dehyd_N"/>
</dbReference>
<name>A0A3B0SS59_9ZZZZ</name>
<protein>
    <submittedName>
        <fullName evidence="5">2-oxoglutarate dehydrogenase E1 component</fullName>
        <ecNumber evidence="5">1.2.4.2</ecNumber>
    </submittedName>
</protein>
<accession>A0A3B0SS59</accession>
<sequence>MDNYLDTEKMINGSSGAFVEELFARYTKDPASVDASWADYFSGLAEDARALLDAGVEKPAASWERPDWDHKVKSAEDDYLSALDPGYLDMGPARKKKGSASEDEIRSATLDTIRCLMMIRTYRVRGHLHAKLDPLELEDRPLQTELDPATYGFGEEDMDRPIFIDNVLGLEVATLREVLSILERTYCSNVGVEFMHINEPE</sequence>
<dbReference type="EMBL" id="UOEJ01000253">
    <property type="protein sequence ID" value="VAW06913.1"/>
    <property type="molecule type" value="Genomic_DNA"/>
</dbReference>
<dbReference type="PANTHER" id="PTHR23152:SF4">
    <property type="entry name" value="2-OXOADIPATE DEHYDROGENASE COMPLEX COMPONENT E1"/>
    <property type="match status" value="1"/>
</dbReference>
<feature type="non-terminal residue" evidence="5">
    <location>
        <position position="201"/>
    </location>
</feature>
<dbReference type="EC" id="1.2.4.2" evidence="5"/>
<feature type="domain" description="2-oxoglutarate dehydrogenase E1 component N-terminal" evidence="4">
    <location>
        <begin position="11"/>
        <end position="47"/>
    </location>
</feature>
<dbReference type="GO" id="GO:0004591">
    <property type="term" value="F:oxoglutarate dehydrogenase (succinyl-transferring) activity"/>
    <property type="evidence" value="ECO:0007669"/>
    <property type="project" value="UniProtKB-EC"/>
</dbReference>
<dbReference type="PANTHER" id="PTHR23152">
    <property type="entry name" value="2-OXOGLUTARATE DEHYDROGENASE"/>
    <property type="match status" value="1"/>
</dbReference>
<proteinExistence type="predicted"/>
<dbReference type="GO" id="GO:0005829">
    <property type="term" value="C:cytosol"/>
    <property type="evidence" value="ECO:0007669"/>
    <property type="project" value="TreeGrafter"/>
</dbReference>